<reference evidence="1 2" key="1">
    <citation type="submission" date="2017-02" db="EMBL/GenBank/DDBJ databases">
        <title>Genomes of Trichoderma spp. with biocontrol activity.</title>
        <authorList>
            <person name="Gardiner D."/>
            <person name="Kazan K."/>
            <person name="Vos C."/>
            <person name="Harvey P."/>
        </authorList>
    </citation>
    <scope>NUCLEOTIDE SEQUENCE [LARGE SCALE GENOMIC DNA]</scope>
    <source>
        <strain evidence="1 2">Tr1</strain>
    </source>
</reference>
<dbReference type="EMBL" id="MTYI01000162">
    <property type="protein sequence ID" value="PNP50325.1"/>
    <property type="molecule type" value="Genomic_DNA"/>
</dbReference>
<dbReference type="Proteomes" id="UP000236290">
    <property type="component" value="Unassembled WGS sequence"/>
</dbReference>
<protein>
    <submittedName>
        <fullName evidence="1">Uncharacterized protein</fullName>
    </submittedName>
</protein>
<comment type="caution">
    <text evidence="1">The sequence shown here is derived from an EMBL/GenBank/DDBJ whole genome shotgun (WGS) entry which is preliminary data.</text>
</comment>
<organism evidence="1 2">
    <name type="scientific">Trichoderma harzianum</name>
    <name type="common">Hypocrea lixii</name>
    <dbReference type="NCBI Taxonomy" id="5544"/>
    <lineage>
        <taxon>Eukaryota</taxon>
        <taxon>Fungi</taxon>
        <taxon>Dikarya</taxon>
        <taxon>Ascomycota</taxon>
        <taxon>Pezizomycotina</taxon>
        <taxon>Sordariomycetes</taxon>
        <taxon>Hypocreomycetidae</taxon>
        <taxon>Hypocreales</taxon>
        <taxon>Hypocreaceae</taxon>
        <taxon>Trichoderma</taxon>
    </lineage>
</organism>
<proteinExistence type="predicted"/>
<name>A0A2K0TXQ8_TRIHA</name>
<sequence length="50" mass="5689">MLPHQGPHVAVDTIAAKHHVANFNTAIFELNFNSVRELRYIFDSGIRPDE</sequence>
<dbReference type="AlphaFoldDB" id="A0A2K0TXQ8"/>
<gene>
    <name evidence="1" type="ORF">THARTR1_09033</name>
</gene>
<accession>A0A2K0TXQ8</accession>
<evidence type="ECO:0000313" key="2">
    <source>
        <dbReference type="Proteomes" id="UP000236290"/>
    </source>
</evidence>
<evidence type="ECO:0000313" key="1">
    <source>
        <dbReference type="EMBL" id="PNP50325.1"/>
    </source>
</evidence>